<dbReference type="SUPFAM" id="SSF56104">
    <property type="entry name" value="SAICAR synthase-like"/>
    <property type="match status" value="1"/>
</dbReference>
<dbReference type="GO" id="GO:0047326">
    <property type="term" value="F:inositol-1,3,4,6-tetrakisphosphate 5-kinase activity"/>
    <property type="evidence" value="ECO:0007669"/>
    <property type="project" value="RHEA"/>
</dbReference>
<sequence length="263" mass="29135">TLTESSQGTEERHRKTQVEVAVEESGPGVGGPSARTAAAHEQTKPESRIDWSQFGQGYGHLQKRGRGGRVGCPPDVGEAKIQKENSKYPHREAVGFLLTGMKIYRRETRQYLTVPRYYGRSLDPEAVCNNVAHSPNRRIIYEVAKPWNDVNGANGLVYYAALMPFLQGDPQLAQVFVTRVEALRAIFVDPPVPPFAFYCSSLLLAYDESRSRVSVKLVDFAHWRPIMGDVVDPSGLLHGLNTLIEFLSLDSSTVAYSAPFAVI</sequence>
<evidence type="ECO:0000256" key="7">
    <source>
        <dbReference type="ARBA" id="ARBA00036525"/>
    </source>
</evidence>
<dbReference type="GO" id="GO:0005634">
    <property type="term" value="C:nucleus"/>
    <property type="evidence" value="ECO:0007669"/>
    <property type="project" value="TreeGrafter"/>
</dbReference>
<dbReference type="Pfam" id="PF03770">
    <property type="entry name" value="IPK"/>
    <property type="match status" value="2"/>
</dbReference>
<evidence type="ECO:0000256" key="3">
    <source>
        <dbReference type="ARBA" id="ARBA00022741"/>
    </source>
</evidence>
<dbReference type="GO" id="GO:0032958">
    <property type="term" value="P:inositol phosphate biosynthetic process"/>
    <property type="evidence" value="ECO:0007669"/>
    <property type="project" value="InterPro"/>
</dbReference>
<comment type="catalytic activity">
    <reaction evidence="7">
        <text>1D-myo-inositol 1,3,4,6-tetrakisphosphate + ATP = 1D-myo-inositol 1,3,4,5,6-pentakisphosphate + ADP + H(+)</text>
        <dbReference type="Rhea" id="RHEA:12717"/>
        <dbReference type="ChEBI" id="CHEBI:15378"/>
        <dbReference type="ChEBI" id="CHEBI:30616"/>
        <dbReference type="ChEBI" id="CHEBI:57660"/>
        <dbReference type="ChEBI" id="CHEBI:57733"/>
        <dbReference type="ChEBI" id="CHEBI:456216"/>
        <dbReference type="EC" id="2.7.1.140"/>
    </reaction>
</comment>
<dbReference type="EC" id="2.7.-.-" evidence="8"/>
<reference evidence="10" key="1">
    <citation type="submission" date="2019-11" db="UniProtKB">
        <authorList>
            <consortium name="WormBaseParasite"/>
        </authorList>
    </citation>
    <scope>IDENTIFICATION</scope>
</reference>
<dbReference type="GO" id="GO:0005737">
    <property type="term" value="C:cytoplasm"/>
    <property type="evidence" value="ECO:0007669"/>
    <property type="project" value="TreeGrafter"/>
</dbReference>
<evidence type="ECO:0000256" key="1">
    <source>
        <dbReference type="ARBA" id="ARBA00007374"/>
    </source>
</evidence>
<evidence type="ECO:0000256" key="6">
    <source>
        <dbReference type="ARBA" id="ARBA00036164"/>
    </source>
</evidence>
<keyword evidence="5" id="KW-0067">ATP-binding</keyword>
<dbReference type="AlphaFoldDB" id="A0A5K3G180"/>
<comment type="catalytic activity">
    <reaction evidence="6">
        <text>1D-myo-inositol 1,4,5-trisphosphate + 2 ATP = 1D-myo-inositol 1,3,4,5,6-pentakisphosphate + 2 ADP + 2 H(+)</text>
        <dbReference type="Rhea" id="RHEA:32359"/>
        <dbReference type="ChEBI" id="CHEBI:15378"/>
        <dbReference type="ChEBI" id="CHEBI:30616"/>
        <dbReference type="ChEBI" id="CHEBI:57733"/>
        <dbReference type="ChEBI" id="CHEBI:203600"/>
        <dbReference type="ChEBI" id="CHEBI:456216"/>
        <dbReference type="EC" id="2.7.1.151"/>
    </reaction>
</comment>
<dbReference type="WBParaSite" id="MCU_012735-RA">
    <property type="protein sequence ID" value="MCU_012735-RA"/>
    <property type="gene ID" value="MCU_012735"/>
</dbReference>
<proteinExistence type="inferred from homology"/>
<comment type="similarity">
    <text evidence="1 8">Belongs to the inositol phosphokinase (IPK) family.</text>
</comment>
<keyword evidence="2 8" id="KW-0808">Transferase</keyword>
<dbReference type="Gene3D" id="3.30.470.160">
    <property type="entry name" value="Inositol polyphosphate kinase"/>
    <property type="match status" value="1"/>
</dbReference>
<feature type="region of interest" description="Disordered" evidence="9">
    <location>
        <begin position="1"/>
        <end position="46"/>
    </location>
</feature>
<keyword evidence="3" id="KW-0547">Nucleotide-binding</keyword>
<evidence type="ECO:0000313" key="10">
    <source>
        <dbReference type="WBParaSite" id="MCU_012735-RA"/>
    </source>
</evidence>
<dbReference type="GO" id="GO:0008440">
    <property type="term" value="F:inositol-1,4,5-trisphosphate 3-kinase activity"/>
    <property type="evidence" value="ECO:0007669"/>
    <property type="project" value="TreeGrafter"/>
</dbReference>
<organism evidence="10">
    <name type="scientific">Mesocestoides corti</name>
    <name type="common">Flatworm</name>
    <dbReference type="NCBI Taxonomy" id="53468"/>
    <lineage>
        <taxon>Eukaryota</taxon>
        <taxon>Metazoa</taxon>
        <taxon>Spiralia</taxon>
        <taxon>Lophotrochozoa</taxon>
        <taxon>Platyhelminthes</taxon>
        <taxon>Cestoda</taxon>
        <taxon>Eucestoda</taxon>
        <taxon>Cyclophyllidea</taxon>
        <taxon>Mesocestoididae</taxon>
        <taxon>Mesocestoides</taxon>
    </lineage>
</organism>
<dbReference type="PANTHER" id="PTHR12400:SF51">
    <property type="entry name" value="INOSITOL POLYPHOSPHATE MULTIKINASE"/>
    <property type="match status" value="1"/>
</dbReference>
<dbReference type="PANTHER" id="PTHR12400">
    <property type="entry name" value="INOSITOL POLYPHOSPHATE KINASE"/>
    <property type="match status" value="1"/>
</dbReference>
<dbReference type="GO" id="GO:0005524">
    <property type="term" value="F:ATP binding"/>
    <property type="evidence" value="ECO:0007669"/>
    <property type="project" value="UniProtKB-KW"/>
</dbReference>
<evidence type="ECO:0000256" key="9">
    <source>
        <dbReference type="SAM" id="MobiDB-lite"/>
    </source>
</evidence>
<keyword evidence="4 8" id="KW-0418">Kinase</keyword>
<accession>A0A5K3G180</accession>
<evidence type="ECO:0000256" key="8">
    <source>
        <dbReference type="RuleBase" id="RU363090"/>
    </source>
</evidence>
<evidence type="ECO:0000256" key="5">
    <source>
        <dbReference type="ARBA" id="ARBA00022840"/>
    </source>
</evidence>
<evidence type="ECO:0000256" key="4">
    <source>
        <dbReference type="ARBA" id="ARBA00022777"/>
    </source>
</evidence>
<name>A0A5K3G180_MESCO</name>
<evidence type="ECO:0000256" key="2">
    <source>
        <dbReference type="ARBA" id="ARBA00022679"/>
    </source>
</evidence>
<protein>
    <recommendedName>
        <fullName evidence="8">Kinase</fullName>
        <ecNumber evidence="8">2.7.-.-</ecNumber>
    </recommendedName>
</protein>
<dbReference type="InterPro" id="IPR005522">
    <property type="entry name" value="IPK"/>
</dbReference>
<dbReference type="InterPro" id="IPR038286">
    <property type="entry name" value="IPK_sf"/>
</dbReference>